<dbReference type="InterPro" id="IPR026088">
    <property type="entry name" value="Niban-like"/>
</dbReference>
<dbReference type="Proteomes" id="UP000886611">
    <property type="component" value="Unassembled WGS sequence"/>
</dbReference>
<evidence type="ECO:0000259" key="3">
    <source>
        <dbReference type="Pfam" id="PF26086"/>
    </source>
</evidence>
<evidence type="ECO:0000313" key="5">
    <source>
        <dbReference type="Proteomes" id="UP000886611"/>
    </source>
</evidence>
<feature type="compositionally biased region" description="Polar residues" evidence="2">
    <location>
        <begin position="705"/>
        <end position="724"/>
    </location>
</feature>
<feature type="region of interest" description="Disordered" evidence="2">
    <location>
        <begin position="694"/>
        <end position="739"/>
    </location>
</feature>
<dbReference type="EMBL" id="JAATIS010004524">
    <property type="protein sequence ID" value="KAG2461295.1"/>
    <property type="molecule type" value="Genomic_DNA"/>
</dbReference>
<dbReference type="CDD" id="cd23949">
    <property type="entry name" value="Niban-like"/>
    <property type="match status" value="1"/>
</dbReference>
<feature type="compositionally biased region" description="Polar residues" evidence="2">
    <location>
        <begin position="874"/>
        <end position="886"/>
    </location>
</feature>
<dbReference type="PANTHER" id="PTHR14392">
    <property type="entry name" value="NIBAN FAMILY MEMBER"/>
    <property type="match status" value="1"/>
</dbReference>
<feature type="region of interest" description="Disordered" evidence="2">
    <location>
        <begin position="874"/>
        <end position="900"/>
    </location>
</feature>
<dbReference type="PANTHER" id="PTHR14392:SF3">
    <property type="entry name" value="PROTEIN NIBAN 1"/>
    <property type="match status" value="1"/>
</dbReference>
<dbReference type="AlphaFoldDB" id="A0A8X7X404"/>
<feature type="non-terminal residue" evidence="4">
    <location>
        <position position="1"/>
    </location>
</feature>
<dbReference type="Pfam" id="PF26086">
    <property type="entry name" value="Niban2"/>
    <property type="match status" value="1"/>
</dbReference>
<feature type="compositionally biased region" description="Basic and acidic residues" evidence="2">
    <location>
        <begin position="887"/>
        <end position="900"/>
    </location>
</feature>
<evidence type="ECO:0000256" key="1">
    <source>
        <dbReference type="ARBA" id="ARBA00010251"/>
    </source>
</evidence>
<comment type="caution">
    <text evidence="4">The sequence shown here is derived from an EMBL/GenBank/DDBJ whole genome shotgun (WGS) entry which is preliminary data.</text>
</comment>
<dbReference type="Pfam" id="PF26089">
    <property type="entry name" value="PH_Niban2"/>
    <property type="match status" value="1"/>
</dbReference>
<organism evidence="4 5">
    <name type="scientific">Polypterus senegalus</name>
    <name type="common">Senegal bichir</name>
    <dbReference type="NCBI Taxonomy" id="55291"/>
    <lineage>
        <taxon>Eukaryota</taxon>
        <taxon>Metazoa</taxon>
        <taxon>Chordata</taxon>
        <taxon>Craniata</taxon>
        <taxon>Vertebrata</taxon>
        <taxon>Euteleostomi</taxon>
        <taxon>Actinopterygii</taxon>
        <taxon>Polypteriformes</taxon>
        <taxon>Polypteridae</taxon>
        <taxon>Polypterus</taxon>
    </lineage>
</organism>
<comment type="similarity">
    <text evidence="1">Belongs to the Niban family.</text>
</comment>
<proteinExistence type="inferred from homology"/>
<gene>
    <name evidence="4" type="primary">Fam129a</name>
    <name evidence="4" type="ORF">GTO96_0008586</name>
</gene>
<sequence length="976" mass="109964">MLSPRRPIHPQWPPFSHNRVTENERGSRVWWAGSETACRWELSKGHYTAQAAKSPHSSLCPATACSVPRPIMTERQLLRRMRCSCSPVRRSEAELKNFTPHYKYQFMVAYFKQLQDEVEQHKAVPSQLLKQRESTNPEQVIHEQVVLHYVEDMRKWKERYMVVRANYSMECHESREAFLNGASAKSQVLPTGGAVLTCEKAYAALADKFFPDPSGVSDEASPPMVAMPDKFPVYLWQPYRRHSYFCFQDEQSQKSFTTILRDCIRHQNYDFQKQKTSEVVAFLDSVRFYRQEKGHYGSWEMLVGTDVQTVEAAFGVVQDQISTGLTALQDECRTAAKNQEGQIRSDMDQIINSKNFLAEKLKATVTEQAVKCCMDSVQPYLSSILEELMGPISSGFGDIRSLFETEINRTSKGFQAKGDMEQLKQDLAELNLMPVASPKMQPCYQQVEVLGEQLQELRTRFKFSNTDRLVQNSQNYMQKLMDKVIFTFEQLLSHSLQGDSSQIVSAIERVKQRVVKQYDYDSSTIRKKLFQEALIEITLPTMQKSLAPTFKPELQKFEQYIFADYTNFIQVENVYEDILLQILLSEIDKVVQEAASLKKHNLFEDNADFSCASQFSLADKRTPPGSLPTGLGKPMNLPENLTPAKQNEGILKKQEQIASVDPPASDVLESFASTTDQMPRPAIIEHDPNAAANREPVQENAHSDIPQQPLLSNTEKDPNATNNGEPVLESSALTTTKQPDLSIIENDLNTSSIDSMIEDMTCTIKQPAEPSNIKDDSNSATNIVSVPESMVHTVKQYAEVSISECEPNALTNTELLPESVTLTINETPEAPIIENNPNVTTNIDIMVESDATIVNLQQEISIIAADQNEVTSKDSVSSHSETLNLEKSTDNIHDNENGGAIHEDTLQSQQEAPDSVNEIRELISMITLVNTEEKEEPLTVEDTGKEIIIGDESQALVEEKAANNESLEEKAKDLIQ</sequence>
<feature type="non-terminal residue" evidence="4">
    <location>
        <position position="976"/>
    </location>
</feature>
<reference evidence="4 5" key="1">
    <citation type="journal article" date="2021" name="Cell">
        <title>Tracing the genetic footprints of vertebrate landing in non-teleost ray-finned fishes.</title>
        <authorList>
            <person name="Bi X."/>
            <person name="Wang K."/>
            <person name="Yang L."/>
            <person name="Pan H."/>
            <person name="Jiang H."/>
            <person name="Wei Q."/>
            <person name="Fang M."/>
            <person name="Yu H."/>
            <person name="Zhu C."/>
            <person name="Cai Y."/>
            <person name="He Y."/>
            <person name="Gan X."/>
            <person name="Zeng H."/>
            <person name="Yu D."/>
            <person name="Zhu Y."/>
            <person name="Jiang H."/>
            <person name="Qiu Q."/>
            <person name="Yang H."/>
            <person name="Zhang Y.E."/>
            <person name="Wang W."/>
            <person name="Zhu M."/>
            <person name="He S."/>
            <person name="Zhang G."/>
        </authorList>
    </citation>
    <scope>NUCLEOTIDE SEQUENCE [LARGE SCALE GENOMIC DNA]</scope>
    <source>
        <strain evidence="4">Bchr_013</strain>
    </source>
</reference>
<accession>A0A8X7X404</accession>
<protein>
    <submittedName>
        <fullName evidence="4">NIBAN protein</fullName>
    </submittedName>
</protein>
<dbReference type="InterPro" id="IPR059060">
    <property type="entry name" value="Niban_1/2/3_dom"/>
</dbReference>
<keyword evidence="5" id="KW-1185">Reference proteome</keyword>
<evidence type="ECO:0000313" key="4">
    <source>
        <dbReference type="EMBL" id="KAG2461295.1"/>
    </source>
</evidence>
<feature type="domain" description="Niban 1/2/3" evidence="3">
    <location>
        <begin position="371"/>
        <end position="540"/>
    </location>
</feature>
<name>A0A8X7X404_POLSE</name>
<evidence type="ECO:0000256" key="2">
    <source>
        <dbReference type="SAM" id="MobiDB-lite"/>
    </source>
</evidence>